<dbReference type="EC" id="2.7.13.3" evidence="3"/>
<name>A0A7X2TC16_9CLOT</name>
<dbReference type="SUPFAM" id="SSF55874">
    <property type="entry name" value="ATPase domain of HSP90 chaperone/DNA topoisomerase II/histidine kinase"/>
    <property type="match status" value="1"/>
</dbReference>
<keyword evidence="8" id="KW-0812">Transmembrane</keyword>
<evidence type="ECO:0000256" key="8">
    <source>
        <dbReference type="SAM" id="Phobius"/>
    </source>
</evidence>
<protein>
    <recommendedName>
        <fullName evidence="3">histidine kinase</fullName>
        <ecNumber evidence="3">2.7.13.3</ecNumber>
    </recommendedName>
</protein>
<evidence type="ECO:0000256" key="6">
    <source>
        <dbReference type="ARBA" id="ARBA00022777"/>
    </source>
</evidence>
<evidence type="ECO:0000259" key="9">
    <source>
        <dbReference type="PROSITE" id="PS50109"/>
    </source>
</evidence>
<dbReference type="RefSeq" id="WP_154471834.1">
    <property type="nucleotide sequence ID" value="NZ_DBEWUL010000099.1"/>
</dbReference>
<accession>A0A7X2TC16</accession>
<evidence type="ECO:0000256" key="5">
    <source>
        <dbReference type="ARBA" id="ARBA00022679"/>
    </source>
</evidence>
<dbReference type="FunFam" id="1.10.287.130:FF:000001">
    <property type="entry name" value="Two-component sensor histidine kinase"/>
    <property type="match status" value="1"/>
</dbReference>
<reference evidence="10 11" key="1">
    <citation type="submission" date="2019-08" db="EMBL/GenBank/DDBJ databases">
        <title>In-depth cultivation of the pig gut microbiome towards novel bacterial diversity and tailored functional studies.</title>
        <authorList>
            <person name="Wylensek D."/>
            <person name="Hitch T.C.A."/>
            <person name="Clavel T."/>
        </authorList>
    </citation>
    <scope>NUCLEOTIDE SEQUENCE [LARGE SCALE GENOMIC DNA]</scope>
    <source>
        <strain evidence="10 11">WCA-389-WT-23D1</strain>
    </source>
</reference>
<proteinExistence type="predicted"/>
<evidence type="ECO:0000256" key="4">
    <source>
        <dbReference type="ARBA" id="ARBA00022553"/>
    </source>
</evidence>
<dbReference type="EMBL" id="VUMD01000005">
    <property type="protein sequence ID" value="MSS36412.1"/>
    <property type="molecule type" value="Genomic_DNA"/>
</dbReference>
<dbReference type="GO" id="GO:0000155">
    <property type="term" value="F:phosphorelay sensor kinase activity"/>
    <property type="evidence" value="ECO:0007669"/>
    <property type="project" value="InterPro"/>
</dbReference>
<evidence type="ECO:0000313" key="11">
    <source>
        <dbReference type="Proteomes" id="UP000429958"/>
    </source>
</evidence>
<keyword evidence="6 10" id="KW-0418">Kinase</keyword>
<dbReference type="Pfam" id="PF02518">
    <property type="entry name" value="HATPase_c"/>
    <property type="match status" value="1"/>
</dbReference>
<dbReference type="InterPro" id="IPR050351">
    <property type="entry name" value="BphY/WalK/GraS-like"/>
</dbReference>
<dbReference type="GO" id="GO:0005886">
    <property type="term" value="C:plasma membrane"/>
    <property type="evidence" value="ECO:0007669"/>
    <property type="project" value="TreeGrafter"/>
</dbReference>
<gene>
    <name evidence="10" type="ORF">FYJ39_07485</name>
</gene>
<dbReference type="SUPFAM" id="SSF47384">
    <property type="entry name" value="Homodimeric domain of signal transducing histidine kinase"/>
    <property type="match status" value="1"/>
</dbReference>
<comment type="catalytic activity">
    <reaction evidence="1">
        <text>ATP + protein L-histidine = ADP + protein N-phospho-L-histidine.</text>
        <dbReference type="EC" id="2.7.13.3"/>
    </reaction>
</comment>
<dbReference type="GO" id="GO:0016036">
    <property type="term" value="P:cellular response to phosphate starvation"/>
    <property type="evidence" value="ECO:0007669"/>
    <property type="project" value="TreeGrafter"/>
</dbReference>
<feature type="transmembrane region" description="Helical" evidence="8">
    <location>
        <begin position="12"/>
        <end position="34"/>
    </location>
</feature>
<organism evidence="10 11">
    <name type="scientific">Clostridium porci</name>
    <dbReference type="NCBI Taxonomy" id="2605778"/>
    <lineage>
        <taxon>Bacteria</taxon>
        <taxon>Bacillati</taxon>
        <taxon>Bacillota</taxon>
        <taxon>Clostridia</taxon>
        <taxon>Eubacteriales</taxon>
        <taxon>Clostridiaceae</taxon>
        <taxon>Clostridium</taxon>
    </lineage>
</organism>
<dbReference type="InterPro" id="IPR003594">
    <property type="entry name" value="HATPase_dom"/>
</dbReference>
<comment type="subcellular location">
    <subcellularLocation>
        <location evidence="2">Membrane</location>
    </subcellularLocation>
</comment>
<dbReference type="Gene3D" id="1.10.287.130">
    <property type="match status" value="1"/>
</dbReference>
<dbReference type="InterPro" id="IPR005467">
    <property type="entry name" value="His_kinase_dom"/>
</dbReference>
<evidence type="ECO:0000256" key="1">
    <source>
        <dbReference type="ARBA" id="ARBA00000085"/>
    </source>
</evidence>
<dbReference type="PANTHER" id="PTHR45453:SF1">
    <property type="entry name" value="PHOSPHATE REGULON SENSOR PROTEIN PHOR"/>
    <property type="match status" value="1"/>
</dbReference>
<keyword evidence="5" id="KW-0808">Transferase</keyword>
<keyword evidence="8" id="KW-1133">Transmembrane helix</keyword>
<evidence type="ECO:0000313" key="10">
    <source>
        <dbReference type="EMBL" id="MSS36412.1"/>
    </source>
</evidence>
<dbReference type="CDD" id="cd00082">
    <property type="entry name" value="HisKA"/>
    <property type="match status" value="1"/>
</dbReference>
<sequence>MREISRLRLKFILYNMLVVTAVIALTFCVVTFVVKHKISRQSSLALSQVAAGKERPMIFGTLTPSQLPYFSIIVGKDGMVTAKEVEYASYLGQEFLERMAALGMAREEAMGILDGYHLRYLRITQPGGHIIAFADTSYEDALSSGVITCGGLACAVIWLGFFALSYVFSGWAVKPVEESIRMQKQFVADASHELKTPLTIITANAELLQEQYAGISSEADKWLEHVNQECREMRTLVESLLLLAKNDAGISKKKDFRRFSFSDLVMERLLIFEPVFYQEEKGLEYRIEEGVEIMGNPDQMGQMLKALIDNAVKYSVPRGRTEVKLELIGRRRARLWINSQGEPIPEDKRRMIFRRFYRDDSARSRSSGYGLGLAIAAEAARSHKARIGVEYRDGMNCFWVIMKILT</sequence>
<dbReference type="SMART" id="SM00387">
    <property type="entry name" value="HATPase_c"/>
    <property type="match status" value="1"/>
</dbReference>
<dbReference type="GO" id="GO:0004721">
    <property type="term" value="F:phosphoprotein phosphatase activity"/>
    <property type="evidence" value="ECO:0007669"/>
    <property type="project" value="TreeGrafter"/>
</dbReference>
<dbReference type="Gene3D" id="3.30.565.10">
    <property type="entry name" value="Histidine kinase-like ATPase, C-terminal domain"/>
    <property type="match status" value="1"/>
</dbReference>
<dbReference type="PANTHER" id="PTHR45453">
    <property type="entry name" value="PHOSPHATE REGULON SENSOR PROTEIN PHOR"/>
    <property type="match status" value="1"/>
</dbReference>
<dbReference type="PROSITE" id="PS50109">
    <property type="entry name" value="HIS_KIN"/>
    <property type="match status" value="1"/>
</dbReference>
<dbReference type="AlphaFoldDB" id="A0A7X2TC16"/>
<dbReference type="InterPro" id="IPR036097">
    <property type="entry name" value="HisK_dim/P_sf"/>
</dbReference>
<evidence type="ECO:0000256" key="2">
    <source>
        <dbReference type="ARBA" id="ARBA00004370"/>
    </source>
</evidence>
<keyword evidence="4" id="KW-0597">Phosphoprotein</keyword>
<comment type="caution">
    <text evidence="10">The sequence shown here is derived from an EMBL/GenBank/DDBJ whole genome shotgun (WGS) entry which is preliminary data.</text>
</comment>
<keyword evidence="7" id="KW-0902">Two-component regulatory system</keyword>
<dbReference type="Proteomes" id="UP000429958">
    <property type="component" value="Unassembled WGS sequence"/>
</dbReference>
<dbReference type="InterPro" id="IPR003661">
    <property type="entry name" value="HisK_dim/P_dom"/>
</dbReference>
<keyword evidence="11" id="KW-1185">Reference proteome</keyword>
<dbReference type="InterPro" id="IPR036890">
    <property type="entry name" value="HATPase_C_sf"/>
</dbReference>
<feature type="domain" description="Histidine kinase" evidence="9">
    <location>
        <begin position="189"/>
        <end position="406"/>
    </location>
</feature>
<evidence type="ECO:0000256" key="7">
    <source>
        <dbReference type="ARBA" id="ARBA00023012"/>
    </source>
</evidence>
<keyword evidence="8" id="KW-0472">Membrane</keyword>
<dbReference type="SMART" id="SM00388">
    <property type="entry name" value="HisKA"/>
    <property type="match status" value="1"/>
</dbReference>
<evidence type="ECO:0000256" key="3">
    <source>
        <dbReference type="ARBA" id="ARBA00012438"/>
    </source>
</evidence>
<dbReference type="Pfam" id="PF00512">
    <property type="entry name" value="HisKA"/>
    <property type="match status" value="1"/>
</dbReference>